<dbReference type="EC" id="2.4.1.-" evidence="3"/>
<sequence length="348" mass="38168">MRSAVEQEEKPHTAGLPTALLSGDTVTILTPMWPLTTCRPQRREQGSFLLGTSGERAARQLPVGIAIELEVLAGCDGSLIVAIEGGMTELAIDQGQLREQVLGVPVHALGLAQAINCVFDWALRRESRTVFLCNVHSVVTARRNRAHAEAMDSADLVAPDGAPVAWMLRRQGHADQPRISGPDLMWICCRRASELGTPMFLYGGSPGTLQRLGGCIRTEFAGINIVGSYSPPRRPLSAEEDEAVVRMINQSGARIVWVGLGCPKQESWMQAHRGRINAVMLGVGAAFDFHAGDVKRAPQWMQKSGLEWLHRLFQDPRRLASRYLVTNSLFILALLQASLRPRRSLRDG</sequence>
<evidence type="ECO:0000313" key="4">
    <source>
        <dbReference type="Proteomes" id="UP000188388"/>
    </source>
</evidence>
<dbReference type="PANTHER" id="PTHR34136">
    <property type="match status" value="1"/>
</dbReference>
<dbReference type="NCBIfam" id="TIGR00696">
    <property type="entry name" value="wecG_tagA_cpsF"/>
    <property type="match status" value="1"/>
</dbReference>
<keyword evidence="1 3" id="KW-0328">Glycosyltransferase</keyword>
<proteinExistence type="predicted"/>
<protein>
    <submittedName>
        <fullName evidence="3">Putative UDP-N-acetyl-D-mannosaminuronic acid transferase WecG</fullName>
        <ecNumber evidence="3">2.4.1.-</ecNumber>
    </submittedName>
</protein>
<gene>
    <name evidence="3" type="primary">wecG</name>
    <name evidence="3" type="ORF">BQ8794_130031</name>
</gene>
<dbReference type="AlphaFoldDB" id="A0A1R3V2T1"/>
<organism evidence="3 4">
    <name type="scientific">Mesorhizobium prunaredense</name>
    <dbReference type="NCBI Taxonomy" id="1631249"/>
    <lineage>
        <taxon>Bacteria</taxon>
        <taxon>Pseudomonadati</taxon>
        <taxon>Pseudomonadota</taxon>
        <taxon>Alphaproteobacteria</taxon>
        <taxon>Hyphomicrobiales</taxon>
        <taxon>Phyllobacteriaceae</taxon>
        <taxon>Mesorhizobium</taxon>
    </lineage>
</organism>
<dbReference type="PANTHER" id="PTHR34136:SF1">
    <property type="entry name" value="UDP-N-ACETYL-D-MANNOSAMINURONIC ACID TRANSFERASE"/>
    <property type="match status" value="1"/>
</dbReference>
<accession>A0A1R3V2T1</accession>
<dbReference type="STRING" id="1631249.BQ8794_130031"/>
<reference evidence="4" key="1">
    <citation type="submission" date="2017-01" db="EMBL/GenBank/DDBJ databases">
        <authorList>
            <person name="Brunel B."/>
        </authorList>
    </citation>
    <scope>NUCLEOTIDE SEQUENCE [LARGE SCALE GENOMIC DNA]</scope>
</reference>
<dbReference type="CDD" id="cd06533">
    <property type="entry name" value="Glyco_transf_WecG_TagA"/>
    <property type="match status" value="1"/>
</dbReference>
<evidence type="ECO:0000256" key="2">
    <source>
        <dbReference type="ARBA" id="ARBA00022679"/>
    </source>
</evidence>
<name>A0A1R3V2T1_9HYPH</name>
<dbReference type="EMBL" id="FTPD01000005">
    <property type="protein sequence ID" value="SIT53547.1"/>
    <property type="molecule type" value="Genomic_DNA"/>
</dbReference>
<evidence type="ECO:0000256" key="1">
    <source>
        <dbReference type="ARBA" id="ARBA00022676"/>
    </source>
</evidence>
<keyword evidence="4" id="KW-1185">Reference proteome</keyword>
<evidence type="ECO:0000313" key="3">
    <source>
        <dbReference type="EMBL" id="SIT53547.1"/>
    </source>
</evidence>
<keyword evidence="2 3" id="KW-0808">Transferase</keyword>
<dbReference type="GO" id="GO:0016758">
    <property type="term" value="F:hexosyltransferase activity"/>
    <property type="evidence" value="ECO:0007669"/>
    <property type="project" value="TreeGrafter"/>
</dbReference>
<dbReference type="InterPro" id="IPR004629">
    <property type="entry name" value="WecG_TagA_CpsF"/>
</dbReference>
<dbReference type="Pfam" id="PF03808">
    <property type="entry name" value="Glyco_tran_WecG"/>
    <property type="match status" value="1"/>
</dbReference>
<dbReference type="Proteomes" id="UP000188388">
    <property type="component" value="Unassembled WGS sequence"/>
</dbReference>